<dbReference type="RefSeq" id="XP_006671854.1">
    <property type="nucleotide sequence ID" value="XM_006671791.1"/>
</dbReference>
<keyword evidence="5 10" id="KW-0732">Signal</keyword>
<dbReference type="Proteomes" id="UP000001610">
    <property type="component" value="Unassembled WGS sequence"/>
</dbReference>
<reference evidence="12 13" key="1">
    <citation type="journal article" date="2011" name="Genome Biol.">
        <title>Genome sequence of the insect pathogenic fungus Cordyceps militaris, a valued traditional Chinese medicine.</title>
        <authorList>
            <person name="Zheng P."/>
            <person name="Xia Y."/>
            <person name="Xiao G."/>
            <person name="Xiong C."/>
            <person name="Hu X."/>
            <person name="Zhang S."/>
            <person name="Zheng H."/>
            <person name="Huang Y."/>
            <person name="Zhou Y."/>
            <person name="Wang S."/>
            <person name="Zhao G.P."/>
            <person name="Liu X."/>
            <person name="St Leger R.J."/>
            <person name="Wang C."/>
        </authorList>
    </citation>
    <scope>NUCLEOTIDE SEQUENCE [LARGE SCALE GENOMIC DNA]</scope>
    <source>
        <strain evidence="12 13">CM01</strain>
    </source>
</reference>
<dbReference type="InterPro" id="IPR024079">
    <property type="entry name" value="MetalloPept_cat_dom_sf"/>
</dbReference>
<dbReference type="PANTHER" id="PTHR47466">
    <property type="match status" value="1"/>
</dbReference>
<keyword evidence="6" id="KW-0378">Hydrolase</keyword>
<sequence length="289" mass="31813">MQLKHLFVSQLATAACRAAVVEPHPPCGNPAPSREYLQILAKAKVAEVSVHDSTNVKRVAMTVNTYLHIIAADNTRAGGAIGQHVIDNQMNVLNSNFGSTGYQFSLEGVDYTYDTLWSDIVLNRDLTNLKSSLRKGSYSDLNIYYFRSISAKKGFRLTGYCSNPGNGSDNKTFYNDGCNLHVETMPGGSYWPWNEGKITSHEVGHWFGLIHPWGVNDAGGCSGVGDLVDDTPAQYSANYGCQVGYDSCPLLPGTDPIHNFMGYSDNSCVNEFTQGQITRMNYMFNKYRG</sequence>
<keyword evidence="8 12" id="KW-0482">Metalloprotease</keyword>
<dbReference type="HOGENOM" id="CLU_048726_0_0_1"/>
<keyword evidence="9" id="KW-1015">Disulfide bond</keyword>
<evidence type="ECO:0000256" key="9">
    <source>
        <dbReference type="ARBA" id="ARBA00023157"/>
    </source>
</evidence>
<organism evidence="12 13">
    <name type="scientific">Cordyceps militaris (strain CM01)</name>
    <name type="common">Caterpillar fungus</name>
    <dbReference type="NCBI Taxonomy" id="983644"/>
    <lineage>
        <taxon>Eukaryota</taxon>
        <taxon>Fungi</taxon>
        <taxon>Dikarya</taxon>
        <taxon>Ascomycota</taxon>
        <taxon>Pezizomycotina</taxon>
        <taxon>Sordariomycetes</taxon>
        <taxon>Hypocreomycetidae</taxon>
        <taxon>Hypocreales</taxon>
        <taxon>Cordycipitaceae</taxon>
        <taxon>Cordyceps</taxon>
    </lineage>
</organism>
<comment type="function">
    <text evidence="1">Secreted metalloproteinase that allows assimilation of proteinaceous substrates.</text>
</comment>
<evidence type="ECO:0000256" key="7">
    <source>
        <dbReference type="ARBA" id="ARBA00022833"/>
    </source>
</evidence>
<evidence type="ECO:0000256" key="5">
    <source>
        <dbReference type="ARBA" id="ARBA00022729"/>
    </source>
</evidence>
<dbReference type="OMA" id="YWHVIAT"/>
<dbReference type="GO" id="GO:0046872">
    <property type="term" value="F:metal ion binding"/>
    <property type="evidence" value="ECO:0007669"/>
    <property type="project" value="UniProtKB-KW"/>
</dbReference>
<dbReference type="InterPro" id="IPR008754">
    <property type="entry name" value="Peptidase_M43"/>
</dbReference>
<dbReference type="OrthoDB" id="536211at2759"/>
<evidence type="ECO:0000256" key="4">
    <source>
        <dbReference type="ARBA" id="ARBA00022723"/>
    </source>
</evidence>
<dbReference type="SUPFAM" id="SSF55486">
    <property type="entry name" value="Metalloproteases ('zincins'), catalytic domain"/>
    <property type="match status" value="1"/>
</dbReference>
<feature type="domain" description="Peptidase M43 pregnancy-associated plasma-A" evidence="11">
    <location>
        <begin position="199"/>
        <end position="282"/>
    </location>
</feature>
<dbReference type="GO" id="GO:0008237">
    <property type="term" value="F:metallopeptidase activity"/>
    <property type="evidence" value="ECO:0007669"/>
    <property type="project" value="UniProtKB-KW"/>
</dbReference>
<evidence type="ECO:0000256" key="1">
    <source>
        <dbReference type="ARBA" id="ARBA00003174"/>
    </source>
</evidence>
<evidence type="ECO:0000256" key="10">
    <source>
        <dbReference type="SAM" id="SignalP"/>
    </source>
</evidence>
<protein>
    <submittedName>
        <fullName evidence="12">Metalloprotease 1</fullName>
    </submittedName>
</protein>
<gene>
    <name evidence="12" type="ORF">CCM_06650</name>
</gene>
<accession>G3JN49</accession>
<dbReference type="PROSITE" id="PS51257">
    <property type="entry name" value="PROKAR_LIPOPROTEIN"/>
    <property type="match status" value="1"/>
</dbReference>
<keyword evidence="13" id="KW-1185">Reference proteome</keyword>
<evidence type="ECO:0000313" key="12">
    <source>
        <dbReference type="EMBL" id="EGX90231.1"/>
    </source>
</evidence>
<dbReference type="KEGG" id="cmt:CCM_06650"/>
<evidence type="ECO:0000259" key="11">
    <source>
        <dbReference type="Pfam" id="PF05572"/>
    </source>
</evidence>
<dbReference type="VEuPathDB" id="FungiDB:CCM_06650"/>
<evidence type="ECO:0000256" key="2">
    <source>
        <dbReference type="ARBA" id="ARBA00008721"/>
    </source>
</evidence>
<dbReference type="GeneID" id="18168664"/>
<evidence type="ECO:0000256" key="8">
    <source>
        <dbReference type="ARBA" id="ARBA00023049"/>
    </source>
</evidence>
<dbReference type="STRING" id="983644.G3JN49"/>
<dbReference type="InParanoid" id="G3JN49"/>
<name>G3JN49_CORMM</name>
<dbReference type="GO" id="GO:0006508">
    <property type="term" value="P:proteolysis"/>
    <property type="evidence" value="ECO:0007669"/>
    <property type="project" value="UniProtKB-KW"/>
</dbReference>
<dbReference type="eggNOG" id="ENOG502RYKG">
    <property type="taxonomic scope" value="Eukaryota"/>
</dbReference>
<dbReference type="AlphaFoldDB" id="G3JN49"/>
<feature type="signal peptide" evidence="10">
    <location>
        <begin position="1"/>
        <end position="18"/>
    </location>
</feature>
<feature type="chain" id="PRO_5003446388" evidence="10">
    <location>
        <begin position="19"/>
        <end position="289"/>
    </location>
</feature>
<dbReference type="PANTHER" id="PTHR47466:SF1">
    <property type="entry name" value="METALLOPROTEASE MEP1 (AFU_ORTHOLOGUE AFUA_1G07730)-RELATED"/>
    <property type="match status" value="1"/>
</dbReference>
<keyword evidence="3 12" id="KW-0645">Protease</keyword>
<dbReference type="CDD" id="cd04275">
    <property type="entry name" value="ZnMc_pappalysin_like"/>
    <property type="match status" value="1"/>
</dbReference>
<dbReference type="Pfam" id="PF05572">
    <property type="entry name" value="Peptidase_M43"/>
    <property type="match status" value="1"/>
</dbReference>
<dbReference type="Gene3D" id="3.40.390.10">
    <property type="entry name" value="Collagenase (Catalytic Domain)"/>
    <property type="match status" value="1"/>
</dbReference>
<keyword evidence="4" id="KW-0479">Metal-binding</keyword>
<dbReference type="EMBL" id="JH126403">
    <property type="protein sequence ID" value="EGX90231.1"/>
    <property type="molecule type" value="Genomic_DNA"/>
</dbReference>
<evidence type="ECO:0000256" key="3">
    <source>
        <dbReference type="ARBA" id="ARBA00022670"/>
    </source>
</evidence>
<proteinExistence type="inferred from homology"/>
<evidence type="ECO:0000313" key="13">
    <source>
        <dbReference type="Proteomes" id="UP000001610"/>
    </source>
</evidence>
<keyword evidence="7" id="KW-0862">Zinc</keyword>
<evidence type="ECO:0000256" key="6">
    <source>
        <dbReference type="ARBA" id="ARBA00022801"/>
    </source>
</evidence>
<comment type="similarity">
    <text evidence="2">Belongs to the peptidase M43B family.</text>
</comment>